<keyword evidence="3" id="KW-1185">Reference proteome</keyword>
<dbReference type="AlphaFoldDB" id="A0A9P7FXI4"/>
<evidence type="ECO:0000256" key="1">
    <source>
        <dbReference type="SAM" id="MobiDB-lite"/>
    </source>
</evidence>
<dbReference type="EMBL" id="JABCKI010005735">
    <property type="protein sequence ID" value="KAG5639006.1"/>
    <property type="molecule type" value="Genomic_DNA"/>
</dbReference>
<protein>
    <recommendedName>
        <fullName evidence="4">BTB domain-containing protein</fullName>
    </recommendedName>
</protein>
<proteinExistence type="predicted"/>
<dbReference type="OrthoDB" id="3265815at2759"/>
<dbReference type="SUPFAM" id="SSF101447">
    <property type="entry name" value="Formin homology 2 domain (FH2 domain)"/>
    <property type="match status" value="1"/>
</dbReference>
<organism evidence="2 3">
    <name type="scientific">Sphagnurus paluster</name>
    <dbReference type="NCBI Taxonomy" id="117069"/>
    <lineage>
        <taxon>Eukaryota</taxon>
        <taxon>Fungi</taxon>
        <taxon>Dikarya</taxon>
        <taxon>Basidiomycota</taxon>
        <taxon>Agaricomycotina</taxon>
        <taxon>Agaricomycetes</taxon>
        <taxon>Agaricomycetidae</taxon>
        <taxon>Agaricales</taxon>
        <taxon>Tricholomatineae</taxon>
        <taxon>Lyophyllaceae</taxon>
        <taxon>Sphagnurus</taxon>
    </lineage>
</organism>
<comment type="caution">
    <text evidence="2">The sequence shown here is derived from an EMBL/GenBank/DDBJ whole genome shotgun (WGS) entry which is preliminary data.</text>
</comment>
<feature type="region of interest" description="Disordered" evidence="1">
    <location>
        <begin position="35"/>
        <end position="54"/>
    </location>
</feature>
<feature type="compositionally biased region" description="Pro residues" evidence="1">
    <location>
        <begin position="42"/>
        <end position="54"/>
    </location>
</feature>
<name>A0A9P7FXI4_9AGAR</name>
<reference evidence="2" key="1">
    <citation type="submission" date="2021-02" db="EMBL/GenBank/DDBJ databases">
        <authorList>
            <person name="Nieuwenhuis M."/>
            <person name="Van De Peppel L.J.J."/>
        </authorList>
    </citation>
    <scope>NUCLEOTIDE SEQUENCE</scope>
    <source>
        <strain evidence="2">D49</strain>
    </source>
</reference>
<accession>A0A9P7FXI4</accession>
<gene>
    <name evidence="2" type="ORF">H0H81_007914</name>
</gene>
<dbReference type="Proteomes" id="UP000717328">
    <property type="component" value="Unassembled WGS sequence"/>
</dbReference>
<evidence type="ECO:0008006" key="4">
    <source>
        <dbReference type="Google" id="ProtNLM"/>
    </source>
</evidence>
<reference evidence="2" key="2">
    <citation type="submission" date="2021-10" db="EMBL/GenBank/DDBJ databases">
        <title>Phylogenomics reveals ancestral predisposition of the termite-cultivated fungus Termitomyces towards a domesticated lifestyle.</title>
        <authorList>
            <person name="Auxier B."/>
            <person name="Grum-Grzhimaylo A."/>
            <person name="Cardenas M.E."/>
            <person name="Lodge J.D."/>
            <person name="Laessoe T."/>
            <person name="Pedersen O."/>
            <person name="Smith M.E."/>
            <person name="Kuyper T.W."/>
            <person name="Franco-Molano E.A."/>
            <person name="Baroni T.J."/>
            <person name="Aanen D.K."/>
        </authorList>
    </citation>
    <scope>NUCLEOTIDE SEQUENCE</scope>
    <source>
        <strain evidence="2">D49</strain>
    </source>
</reference>
<sequence>MHQAVCAERAVAQLATPPASPASYRIILSRLTRHQLSSEDTPSPPPPPPPPPPTLVSVSTTFHPATQHNTLLPDTILISADSVFFYVHSHALLAASTNAFHALLPAPPCKHADPIIPLDDSSPVLNILLHAIYDISCTHYMPSFSDIAAAVARLSFYGIDSTSALAPATPLFELLLSQAPLYPIDLYTLAASLDLYDLAVAASPHLLSFSLSSLTDEMAAAIGPIYLKRLFFLHFGRTDALKRILLPPPHPHPPTDACDFSDQKTLTRAWALASAYLAWDARPDLSIGSIEAALRPLEGRLNCPDCKQALRDRIKDLVVEWSIVRRTI</sequence>
<evidence type="ECO:0000313" key="2">
    <source>
        <dbReference type="EMBL" id="KAG5639006.1"/>
    </source>
</evidence>
<evidence type="ECO:0000313" key="3">
    <source>
        <dbReference type="Proteomes" id="UP000717328"/>
    </source>
</evidence>